<proteinExistence type="predicted"/>
<dbReference type="EMBL" id="QXFZ01006202">
    <property type="protein sequence ID" value="KAE9059166.1"/>
    <property type="molecule type" value="Genomic_DNA"/>
</dbReference>
<evidence type="ECO:0000313" key="4">
    <source>
        <dbReference type="EMBL" id="KAE9077421.1"/>
    </source>
</evidence>
<organism evidence="1 5">
    <name type="scientific">Phytophthora fragariae</name>
    <dbReference type="NCBI Taxonomy" id="53985"/>
    <lineage>
        <taxon>Eukaryota</taxon>
        <taxon>Sar</taxon>
        <taxon>Stramenopiles</taxon>
        <taxon>Oomycota</taxon>
        <taxon>Peronosporomycetes</taxon>
        <taxon>Peronosporales</taxon>
        <taxon>Peronosporaceae</taxon>
        <taxon>Phytophthora</taxon>
    </lineage>
</organism>
<evidence type="ECO:0000313" key="7">
    <source>
        <dbReference type="Proteomes" id="UP000441208"/>
    </source>
</evidence>
<evidence type="ECO:0000313" key="5">
    <source>
        <dbReference type="Proteomes" id="UP000429523"/>
    </source>
</evidence>
<dbReference type="Proteomes" id="UP000440732">
    <property type="component" value="Unassembled WGS sequence"/>
</dbReference>
<dbReference type="EMBL" id="QXFX01002400">
    <property type="protein sequence ID" value="KAE9077421.1"/>
    <property type="molecule type" value="Genomic_DNA"/>
</dbReference>
<reference evidence="5 6" key="1">
    <citation type="submission" date="2018-08" db="EMBL/GenBank/DDBJ databases">
        <title>Genomic investigation of the strawberry pathogen Phytophthora fragariae indicates pathogenicity is determined by transcriptional variation in three key races.</title>
        <authorList>
            <person name="Adams T.M."/>
            <person name="Armitage A.D."/>
            <person name="Sobczyk M.K."/>
            <person name="Bates H.J."/>
            <person name="Dunwell J.M."/>
            <person name="Nellist C.F."/>
            <person name="Harrison R.J."/>
        </authorList>
    </citation>
    <scope>NUCLEOTIDE SEQUENCE [LARGE SCALE GENOMIC DNA]</scope>
    <source>
        <strain evidence="3 6">NOV-5</strain>
        <strain evidence="2 7">NOV-71</strain>
        <strain evidence="1 5">NOV-9</strain>
        <strain evidence="4 8">ONT-3</strain>
    </source>
</reference>
<dbReference type="Proteomes" id="UP000429523">
    <property type="component" value="Unassembled WGS sequence"/>
</dbReference>
<evidence type="ECO:0000313" key="3">
    <source>
        <dbReference type="EMBL" id="KAE9061804.1"/>
    </source>
</evidence>
<evidence type="ECO:0000313" key="1">
    <source>
        <dbReference type="EMBL" id="KAE8918172.1"/>
    </source>
</evidence>
<dbReference type="EMBL" id="QXGF01006075">
    <property type="protein sequence ID" value="KAE8918172.1"/>
    <property type="molecule type" value="Genomic_DNA"/>
</dbReference>
<dbReference type="AlphaFoldDB" id="A0A6A3D9P3"/>
<dbReference type="Proteomes" id="UP000441208">
    <property type="component" value="Unassembled WGS sequence"/>
</dbReference>
<sequence>MCHRAEKMFSLARRRAGEMLPRVHKRVEAAEAV</sequence>
<comment type="caution">
    <text evidence="1">The sequence shown here is derived from an EMBL/GenBank/DDBJ whole genome shotgun (WGS) entry which is preliminary data.</text>
</comment>
<evidence type="ECO:0000313" key="2">
    <source>
        <dbReference type="EMBL" id="KAE9059166.1"/>
    </source>
</evidence>
<dbReference type="Proteomes" id="UP000488956">
    <property type="component" value="Unassembled WGS sequence"/>
</dbReference>
<dbReference type="EMBL" id="QXGA01006845">
    <property type="protein sequence ID" value="KAE9061804.1"/>
    <property type="molecule type" value="Genomic_DNA"/>
</dbReference>
<gene>
    <name evidence="3" type="ORF">PF006_g31307</name>
    <name evidence="2" type="ORF">PF007_g31045</name>
    <name evidence="1" type="ORF">PF009_g31511</name>
    <name evidence="4" type="ORF">PF010_g23517</name>
</gene>
<evidence type="ECO:0000313" key="6">
    <source>
        <dbReference type="Proteomes" id="UP000440732"/>
    </source>
</evidence>
<protein>
    <submittedName>
        <fullName evidence="1">Uncharacterized protein</fullName>
    </submittedName>
</protein>
<accession>A0A6A3D9P3</accession>
<name>A0A6A3D9P3_9STRA</name>
<evidence type="ECO:0000313" key="8">
    <source>
        <dbReference type="Proteomes" id="UP000488956"/>
    </source>
</evidence>